<feature type="region of interest" description="Disordered" evidence="1">
    <location>
        <begin position="153"/>
        <end position="190"/>
    </location>
</feature>
<organism evidence="2">
    <name type="scientific">Micromonas pusilla</name>
    <name type="common">Picoplanktonic green alga</name>
    <name type="synonym">Chromulina pusilla</name>
    <dbReference type="NCBI Taxonomy" id="38833"/>
    <lineage>
        <taxon>Eukaryota</taxon>
        <taxon>Viridiplantae</taxon>
        <taxon>Chlorophyta</taxon>
        <taxon>Mamiellophyceae</taxon>
        <taxon>Mamiellales</taxon>
        <taxon>Mamiellaceae</taxon>
        <taxon>Micromonas</taxon>
    </lineage>
</organism>
<accession>A0A7S0IGI4</accession>
<gene>
    <name evidence="2" type="ORF">MCOM1403_LOCUS8240</name>
</gene>
<protein>
    <submittedName>
        <fullName evidence="2">Uncharacterized protein</fullName>
    </submittedName>
</protein>
<proteinExistence type="predicted"/>
<evidence type="ECO:0000256" key="1">
    <source>
        <dbReference type="SAM" id="MobiDB-lite"/>
    </source>
</evidence>
<name>A0A7S0IGI4_MICPS</name>
<sequence length="334" mass="35130">MAEPFPEPADDAPFAVGGVVENLPWDSYILRGALDTAAQLRLVDRIASLAGYASERWPERAAGQDHPAIVASHATGAVERPRECRRACGLARCRGHCGRDVGALYARPDDVFDLARDIAARIERQRGASAGASSHDPIAFDATHFWSLAYGDRRTPGRRHEKRRSESGDTAGGAGGVAGGAAPGRNCGRMQSHLDRPIGWTLSLSVGRAVTFNLGRHPTPGSMYASSTNYANAAPGQGGAGVDVILRSGDAALFRGHAVFHAVDGFADEEPTRVDGFGMTRGAVGGGSDGGGISSSAPEGWASRLLAPSRATPPRDGWEPARLALLFRDEEDAR</sequence>
<reference evidence="2" key="1">
    <citation type="submission" date="2021-01" db="EMBL/GenBank/DDBJ databases">
        <authorList>
            <person name="Corre E."/>
            <person name="Pelletier E."/>
            <person name="Niang G."/>
            <person name="Scheremetjew M."/>
            <person name="Finn R."/>
            <person name="Kale V."/>
            <person name="Holt S."/>
            <person name="Cochrane G."/>
            <person name="Meng A."/>
            <person name="Brown T."/>
            <person name="Cohen L."/>
        </authorList>
    </citation>
    <scope>NUCLEOTIDE SEQUENCE</scope>
    <source>
        <strain evidence="2">CCMP1723</strain>
    </source>
</reference>
<dbReference type="AlphaFoldDB" id="A0A7S0IGI4"/>
<dbReference type="EMBL" id="HBEQ01010246">
    <property type="protein sequence ID" value="CAD8520814.1"/>
    <property type="molecule type" value="Transcribed_RNA"/>
</dbReference>
<evidence type="ECO:0000313" key="2">
    <source>
        <dbReference type="EMBL" id="CAD8520814.1"/>
    </source>
</evidence>
<feature type="compositionally biased region" description="Gly residues" evidence="1">
    <location>
        <begin position="170"/>
        <end position="182"/>
    </location>
</feature>